<organism evidence="1 2">
    <name type="scientific">Protopolystoma xenopodis</name>
    <dbReference type="NCBI Taxonomy" id="117903"/>
    <lineage>
        <taxon>Eukaryota</taxon>
        <taxon>Metazoa</taxon>
        <taxon>Spiralia</taxon>
        <taxon>Lophotrochozoa</taxon>
        <taxon>Platyhelminthes</taxon>
        <taxon>Monogenea</taxon>
        <taxon>Polyopisthocotylea</taxon>
        <taxon>Polystomatidea</taxon>
        <taxon>Polystomatidae</taxon>
        <taxon>Protopolystoma</taxon>
    </lineage>
</organism>
<gene>
    <name evidence="1" type="ORF">PXEA_LOCUS12631</name>
</gene>
<name>A0A3S5BC83_9PLAT</name>
<feature type="non-terminal residue" evidence="1">
    <location>
        <position position="1"/>
    </location>
</feature>
<dbReference type="PANTHER" id="PTHR21575:SF12">
    <property type="entry name" value="PROTEIN HID1"/>
    <property type="match status" value="1"/>
</dbReference>
<dbReference type="GO" id="GO:0000138">
    <property type="term" value="C:Golgi trans cisterna"/>
    <property type="evidence" value="ECO:0007669"/>
    <property type="project" value="TreeGrafter"/>
</dbReference>
<evidence type="ECO:0000313" key="2">
    <source>
        <dbReference type="Proteomes" id="UP000784294"/>
    </source>
</evidence>
<dbReference type="EMBL" id="CAAALY010040561">
    <property type="protein sequence ID" value="VEL19191.1"/>
    <property type="molecule type" value="Genomic_DNA"/>
</dbReference>
<dbReference type="OrthoDB" id="432953at2759"/>
<dbReference type="PANTHER" id="PTHR21575">
    <property type="entry name" value="PROTEIN HID1"/>
    <property type="match status" value="1"/>
</dbReference>
<proteinExistence type="predicted"/>
<evidence type="ECO:0000313" key="1">
    <source>
        <dbReference type="EMBL" id="VEL19191.1"/>
    </source>
</evidence>
<comment type="caution">
    <text evidence="1">The sequence shown here is derived from an EMBL/GenBank/DDBJ whole genome shotgun (WGS) entry which is preliminary data.</text>
</comment>
<dbReference type="InterPro" id="IPR026705">
    <property type="entry name" value="Hid-1/Ecm30"/>
</dbReference>
<dbReference type="GO" id="GO:0005797">
    <property type="term" value="C:Golgi medial cisterna"/>
    <property type="evidence" value="ECO:0007669"/>
    <property type="project" value="TreeGrafter"/>
</dbReference>
<dbReference type="GO" id="GO:0016020">
    <property type="term" value="C:membrane"/>
    <property type="evidence" value="ECO:0007669"/>
    <property type="project" value="TreeGrafter"/>
</dbReference>
<reference evidence="1" key="1">
    <citation type="submission" date="2018-11" db="EMBL/GenBank/DDBJ databases">
        <authorList>
            <consortium name="Pathogen Informatics"/>
        </authorList>
    </citation>
    <scope>NUCLEOTIDE SEQUENCE</scope>
</reference>
<sequence length="184" mass="21176">ILCVVLETDASHSHNHTRFGSAKVSTPTHPNERLITDVTYESSIASVEPTFPENLFVNYMARIHRDEDFAFILSGVTRLLNNPLIQTYLPGSTKRVQLHQELLILFWRMCDINKKFMYYVLKSSQVLDILVPVLYHLNDARQDQNQFQWVGLVCTSTSFGEGTSTAFCEWMAHGMCYVIEQNRL</sequence>
<accession>A0A3S5BC83</accession>
<dbReference type="Proteomes" id="UP000784294">
    <property type="component" value="Unassembled WGS sequence"/>
</dbReference>
<dbReference type="Pfam" id="PF12722">
    <property type="entry name" value="Hid1"/>
    <property type="match status" value="1"/>
</dbReference>
<dbReference type="AlphaFoldDB" id="A0A3S5BC83"/>
<protein>
    <submittedName>
        <fullName evidence="1">Uncharacterized protein</fullName>
    </submittedName>
</protein>
<keyword evidence="2" id="KW-1185">Reference proteome</keyword>